<keyword evidence="5" id="KW-1185">Reference proteome</keyword>
<sequence>MSEKFYTISEVSKKVGLPISTIRYYDKKELIPNIQKNTLGVRQFSEDNLEIIQMIEHLKQSGMSLKRIKQFVDWCIEGETSLENRRDTIYQQRDNIKKEIKQLQATLEVLDFKCRFYDEAVKKSQSK</sequence>
<dbReference type="PANTHER" id="PTHR30204:SF82">
    <property type="entry name" value="TRANSCRIPTIONAL REGULATOR, MERR FAMILY"/>
    <property type="match status" value="1"/>
</dbReference>
<reference evidence="4 5" key="1">
    <citation type="submission" date="2023-10" db="EMBL/GenBank/DDBJ databases">
        <title>Holzapfeliella saturejae sp. nov. isolated from Satureja montana flowers.</title>
        <authorList>
            <person name="Alcantara C."/>
            <person name="Zuniga M."/>
            <person name="Landete J.M."/>
            <person name="Monedero V."/>
        </authorList>
    </citation>
    <scope>NUCLEOTIDE SEQUENCE [LARGE SCALE GENOMIC DNA]</scope>
    <source>
        <strain evidence="4 5">He02</strain>
    </source>
</reference>
<dbReference type="Pfam" id="PF13411">
    <property type="entry name" value="MerR_1"/>
    <property type="match status" value="1"/>
</dbReference>
<proteinExistence type="predicted"/>
<gene>
    <name evidence="4" type="ORF">R4Y45_06860</name>
</gene>
<keyword evidence="1" id="KW-0238">DNA-binding</keyword>
<evidence type="ECO:0000313" key="5">
    <source>
        <dbReference type="Proteomes" id="UP001377804"/>
    </source>
</evidence>
<name>A0ABU8SHS4_9LACO</name>
<dbReference type="InterPro" id="IPR000551">
    <property type="entry name" value="MerR-type_HTH_dom"/>
</dbReference>
<evidence type="ECO:0000313" key="4">
    <source>
        <dbReference type="EMBL" id="MEJ6348937.1"/>
    </source>
</evidence>
<comment type="caution">
    <text evidence="4">The sequence shown here is derived from an EMBL/GenBank/DDBJ whole genome shotgun (WGS) entry which is preliminary data.</text>
</comment>
<feature type="domain" description="HTH merR-type" evidence="3">
    <location>
        <begin position="5"/>
        <end position="74"/>
    </location>
</feature>
<dbReference type="PANTHER" id="PTHR30204">
    <property type="entry name" value="REDOX-CYCLING DRUG-SENSING TRANSCRIPTIONAL ACTIVATOR SOXR"/>
    <property type="match status" value="1"/>
</dbReference>
<accession>A0ABU8SHS4</accession>
<dbReference type="PROSITE" id="PS50937">
    <property type="entry name" value="HTH_MERR_2"/>
    <property type="match status" value="1"/>
</dbReference>
<protein>
    <submittedName>
        <fullName evidence="4">MerR family transcriptional regulator</fullName>
    </submittedName>
</protein>
<evidence type="ECO:0000256" key="2">
    <source>
        <dbReference type="SAM" id="Coils"/>
    </source>
</evidence>
<dbReference type="InterPro" id="IPR047057">
    <property type="entry name" value="MerR_fam"/>
</dbReference>
<organism evidence="4 5">
    <name type="scientific">Holzapfeliella saturejae</name>
    <dbReference type="NCBI Taxonomy" id="3082953"/>
    <lineage>
        <taxon>Bacteria</taxon>
        <taxon>Bacillati</taxon>
        <taxon>Bacillota</taxon>
        <taxon>Bacilli</taxon>
        <taxon>Lactobacillales</taxon>
        <taxon>Lactobacillaceae</taxon>
        <taxon>Holzapfeliella</taxon>
    </lineage>
</organism>
<dbReference type="Proteomes" id="UP001377804">
    <property type="component" value="Unassembled WGS sequence"/>
</dbReference>
<evidence type="ECO:0000256" key="1">
    <source>
        <dbReference type="ARBA" id="ARBA00023125"/>
    </source>
</evidence>
<dbReference type="PRINTS" id="PR00040">
    <property type="entry name" value="HTHMERR"/>
</dbReference>
<dbReference type="InterPro" id="IPR009061">
    <property type="entry name" value="DNA-bd_dom_put_sf"/>
</dbReference>
<dbReference type="RefSeq" id="WP_339970441.1">
    <property type="nucleotide sequence ID" value="NZ_JAWMWG010000005.1"/>
</dbReference>
<dbReference type="SUPFAM" id="SSF46955">
    <property type="entry name" value="Putative DNA-binding domain"/>
    <property type="match status" value="1"/>
</dbReference>
<feature type="coiled-coil region" evidence="2">
    <location>
        <begin position="86"/>
        <end position="113"/>
    </location>
</feature>
<dbReference type="CDD" id="cd01109">
    <property type="entry name" value="HTH_YyaN"/>
    <property type="match status" value="1"/>
</dbReference>
<keyword evidence="2" id="KW-0175">Coiled coil</keyword>
<dbReference type="EMBL" id="JAWMWG010000005">
    <property type="protein sequence ID" value="MEJ6348937.1"/>
    <property type="molecule type" value="Genomic_DNA"/>
</dbReference>
<dbReference type="SMART" id="SM00422">
    <property type="entry name" value="HTH_MERR"/>
    <property type="match status" value="1"/>
</dbReference>
<evidence type="ECO:0000259" key="3">
    <source>
        <dbReference type="PROSITE" id="PS50937"/>
    </source>
</evidence>
<dbReference type="Gene3D" id="1.10.1660.10">
    <property type="match status" value="1"/>
</dbReference>